<evidence type="ECO:0000256" key="3">
    <source>
        <dbReference type="RuleBase" id="RU361153"/>
    </source>
</evidence>
<dbReference type="STRING" id="419481.SAMN05216233_10924"/>
<dbReference type="PROSITE" id="PS00659">
    <property type="entry name" value="GLYCOSYL_HYDROL_F5"/>
    <property type="match status" value="1"/>
</dbReference>
<proteinExistence type="inferred from homology"/>
<keyword evidence="1 3" id="KW-0378">Hydrolase</keyword>
<gene>
    <name evidence="5" type="ORF">SAMN05216233_10924</name>
</gene>
<dbReference type="RefSeq" id="WP_092211097.1">
    <property type="nucleotide sequence ID" value="NZ_FMUX01000009.1"/>
</dbReference>
<evidence type="ECO:0000259" key="4">
    <source>
        <dbReference type="Pfam" id="PF00150"/>
    </source>
</evidence>
<name>A0A1G5FVI4_9BACT</name>
<dbReference type="OrthoDB" id="9800955at2"/>
<dbReference type="EMBL" id="FMUX01000009">
    <property type="protein sequence ID" value="SCY43283.1"/>
    <property type="molecule type" value="Genomic_DNA"/>
</dbReference>
<dbReference type="PANTHER" id="PTHR34142:SF1">
    <property type="entry name" value="GLYCOSIDE HYDROLASE FAMILY 5 DOMAIN-CONTAINING PROTEIN"/>
    <property type="match status" value="1"/>
</dbReference>
<dbReference type="GO" id="GO:0000272">
    <property type="term" value="P:polysaccharide catabolic process"/>
    <property type="evidence" value="ECO:0007669"/>
    <property type="project" value="InterPro"/>
</dbReference>
<evidence type="ECO:0000256" key="1">
    <source>
        <dbReference type="ARBA" id="ARBA00022801"/>
    </source>
</evidence>
<comment type="similarity">
    <text evidence="3">Belongs to the glycosyl hydrolase 5 (cellulase A) family.</text>
</comment>
<feature type="domain" description="Glycoside hydrolase family 5" evidence="4">
    <location>
        <begin position="151"/>
        <end position="431"/>
    </location>
</feature>
<organism evidence="5 6">
    <name type="scientific">Desulfoluna spongiiphila</name>
    <dbReference type="NCBI Taxonomy" id="419481"/>
    <lineage>
        <taxon>Bacteria</taxon>
        <taxon>Pseudomonadati</taxon>
        <taxon>Thermodesulfobacteriota</taxon>
        <taxon>Desulfobacteria</taxon>
        <taxon>Desulfobacterales</taxon>
        <taxon>Desulfolunaceae</taxon>
        <taxon>Desulfoluna</taxon>
    </lineage>
</organism>
<dbReference type="InterPro" id="IPR017853">
    <property type="entry name" value="GH"/>
</dbReference>
<dbReference type="Pfam" id="PF00150">
    <property type="entry name" value="Cellulase"/>
    <property type="match status" value="1"/>
</dbReference>
<evidence type="ECO:0000313" key="6">
    <source>
        <dbReference type="Proteomes" id="UP000198870"/>
    </source>
</evidence>
<dbReference type="AlphaFoldDB" id="A0A1G5FVI4"/>
<dbReference type="InterPro" id="IPR018087">
    <property type="entry name" value="Glyco_hydro_5_CS"/>
</dbReference>
<evidence type="ECO:0000256" key="2">
    <source>
        <dbReference type="ARBA" id="ARBA00023295"/>
    </source>
</evidence>
<reference evidence="5 6" key="1">
    <citation type="submission" date="2016-10" db="EMBL/GenBank/DDBJ databases">
        <authorList>
            <person name="de Groot N.N."/>
        </authorList>
    </citation>
    <scope>NUCLEOTIDE SEQUENCE [LARGE SCALE GENOMIC DNA]</scope>
    <source>
        <strain evidence="5 6">AA1</strain>
    </source>
</reference>
<evidence type="ECO:0000313" key="5">
    <source>
        <dbReference type="EMBL" id="SCY43283.1"/>
    </source>
</evidence>
<accession>A0A1G5FVI4</accession>
<keyword evidence="2 3" id="KW-0326">Glycosidase</keyword>
<dbReference type="Gene3D" id="3.20.20.80">
    <property type="entry name" value="Glycosidases"/>
    <property type="match status" value="1"/>
</dbReference>
<sequence length="476" mass="52032">MPSKTNTPLATSVDVTNQSDDWTLFEVTVTNTLTTALDAETCTLEVEADEAVIATFKSAWVTLEMEAIPSVSGTTLTITLQAEDAPVFIDPGDTFVIGFDFETGDLTADDLTCTAWVDEGQGEVPGMDTPSTRGALSVGTDGRLKGEDDLDIQLLGISSHGYTWYGDFLNPHTMGQIPSVFNGNLVRVAMYTATDDNMGYLDFTDGGQDNLRDEIKARVQEAIDADLYVIIDWHLLYDFTYGFQPFPSRDFSGTVEMGPEEWKSHAIDFFQDMAETYQDTPNVLFEICNEPNYSTPENSPESPLYTWEDMKETAEEIISAIRDTGAQNVILVGTPEWCQRLDQVIEAPISGQDNIMYALHFYAKEHLPEPGQHVFNMFLAAMAEGLPVFVTEFGTTMASGNGGVSQGDTEGWLSALNDNMVSYANWSLSNKAEDSAALATTAEADTWGEDDLSTSGETIAGLFKDKPSGSKLMQAV</sequence>
<dbReference type="GO" id="GO:0004553">
    <property type="term" value="F:hydrolase activity, hydrolyzing O-glycosyl compounds"/>
    <property type="evidence" value="ECO:0007669"/>
    <property type="project" value="InterPro"/>
</dbReference>
<dbReference type="PANTHER" id="PTHR34142">
    <property type="entry name" value="ENDO-BETA-1,4-GLUCANASE A"/>
    <property type="match status" value="1"/>
</dbReference>
<dbReference type="InterPro" id="IPR001547">
    <property type="entry name" value="Glyco_hydro_5"/>
</dbReference>
<dbReference type="SUPFAM" id="SSF51445">
    <property type="entry name" value="(Trans)glycosidases"/>
    <property type="match status" value="1"/>
</dbReference>
<keyword evidence="6" id="KW-1185">Reference proteome</keyword>
<protein>
    <submittedName>
        <fullName evidence="5">Endoglucanase</fullName>
    </submittedName>
</protein>
<dbReference type="Proteomes" id="UP000198870">
    <property type="component" value="Unassembled WGS sequence"/>
</dbReference>